<organism evidence="1">
    <name type="scientific">Osmundea sinicola</name>
    <dbReference type="NCBI Taxonomy" id="290685"/>
    <lineage>
        <taxon>Eukaryota</taxon>
        <taxon>Rhodophyta</taxon>
        <taxon>Florideophyceae</taxon>
        <taxon>Rhodymeniophycidae</taxon>
        <taxon>Ceramiales</taxon>
        <taxon>Rhodomelaceae</taxon>
        <taxon>Laurencieae</taxon>
        <taxon>Osmundea</taxon>
    </lineage>
</organism>
<dbReference type="RefSeq" id="YP_009944620.1">
    <property type="nucleotide sequence ID" value="NC_051457.1"/>
</dbReference>
<geneLocation type="chloroplast" evidence="1"/>
<gene>
    <name evidence="1" type="primary">petP</name>
</gene>
<evidence type="ECO:0000313" key="1">
    <source>
        <dbReference type="EMBL" id="QFR99914.1"/>
    </source>
</evidence>
<reference evidence="1" key="1">
    <citation type="submission" date="2018-09" db="EMBL/GenBank/DDBJ databases">
        <title>Genomics and Phylogenetic analysis of three type specimens of Osmundea (Rhodomelaceae, Rhodophyta).</title>
        <authorList>
            <person name="Hughey J.R."/>
            <person name="Miller K.A."/>
        </authorList>
    </citation>
    <scope>NUCLEOTIDE SEQUENCE</scope>
</reference>
<accession>A0A7L4WNT0</accession>
<protein>
    <submittedName>
        <fullName evidence="1">Cytochrome b6-f complex subunit PetP</fullName>
    </submittedName>
</protein>
<sequence>MNKKIIKINKIPFRIKNKLIFFLYTQKILVGYKQICNKYKTPIIELPDKKRIWMLKYEVK</sequence>
<keyword evidence="1" id="KW-0934">Plastid</keyword>
<keyword evidence="1" id="KW-0150">Chloroplast</keyword>
<dbReference type="AlphaFoldDB" id="A0A7L4WNT0"/>
<proteinExistence type="predicted"/>
<dbReference type="GeneID" id="60234965"/>
<name>A0A7L4WNT0_9FLOR</name>
<dbReference type="EMBL" id="MH898941">
    <property type="protein sequence ID" value="QFR99914.1"/>
    <property type="molecule type" value="Genomic_DNA"/>
</dbReference>